<dbReference type="AlphaFoldDB" id="A0A392M6K4"/>
<sequence>LPQVLSNPFKFKKLSNAYILVYIRDSSKDEIFCNVDEKVIFEHIRATLEREKEKKMKEKAKADSHTIIKVAWKAHCVKHIQEDVFDLVDHHNVQTFCVPKDMPFSTFKKLLAFQKYLLWRNVIGCGANIGQIDNFRKKCSK</sequence>
<evidence type="ECO:0000313" key="2">
    <source>
        <dbReference type="Proteomes" id="UP000265520"/>
    </source>
</evidence>
<name>A0A392M6K4_9FABA</name>
<evidence type="ECO:0000313" key="1">
    <source>
        <dbReference type="EMBL" id="MCH83077.1"/>
    </source>
</evidence>
<dbReference type="EMBL" id="LXQA010004616">
    <property type="protein sequence ID" value="MCH83077.1"/>
    <property type="molecule type" value="Genomic_DNA"/>
</dbReference>
<reference evidence="1 2" key="1">
    <citation type="journal article" date="2018" name="Front. Plant Sci.">
        <title>Red Clover (Trifolium pratense) and Zigzag Clover (T. medium) - A Picture of Genomic Similarities and Differences.</title>
        <authorList>
            <person name="Dluhosova J."/>
            <person name="Istvanek J."/>
            <person name="Nedelnik J."/>
            <person name="Repkova J."/>
        </authorList>
    </citation>
    <scope>NUCLEOTIDE SEQUENCE [LARGE SCALE GENOMIC DNA]</scope>
    <source>
        <strain evidence="2">cv. 10/8</strain>
        <tissue evidence="1">Leaf</tissue>
    </source>
</reference>
<organism evidence="1 2">
    <name type="scientific">Trifolium medium</name>
    <dbReference type="NCBI Taxonomy" id="97028"/>
    <lineage>
        <taxon>Eukaryota</taxon>
        <taxon>Viridiplantae</taxon>
        <taxon>Streptophyta</taxon>
        <taxon>Embryophyta</taxon>
        <taxon>Tracheophyta</taxon>
        <taxon>Spermatophyta</taxon>
        <taxon>Magnoliopsida</taxon>
        <taxon>eudicotyledons</taxon>
        <taxon>Gunneridae</taxon>
        <taxon>Pentapetalae</taxon>
        <taxon>rosids</taxon>
        <taxon>fabids</taxon>
        <taxon>Fabales</taxon>
        <taxon>Fabaceae</taxon>
        <taxon>Papilionoideae</taxon>
        <taxon>50 kb inversion clade</taxon>
        <taxon>NPAAA clade</taxon>
        <taxon>Hologalegina</taxon>
        <taxon>IRL clade</taxon>
        <taxon>Trifolieae</taxon>
        <taxon>Trifolium</taxon>
    </lineage>
</organism>
<proteinExistence type="predicted"/>
<keyword evidence="2" id="KW-1185">Reference proteome</keyword>
<dbReference type="Proteomes" id="UP000265520">
    <property type="component" value="Unassembled WGS sequence"/>
</dbReference>
<feature type="non-terminal residue" evidence="1">
    <location>
        <position position="1"/>
    </location>
</feature>
<protein>
    <submittedName>
        <fullName evidence="1">Ubiquitin carboxyl-terminal hydrolase 12-like</fullName>
    </submittedName>
</protein>
<comment type="caution">
    <text evidence="1">The sequence shown here is derived from an EMBL/GenBank/DDBJ whole genome shotgun (WGS) entry which is preliminary data.</text>
</comment>
<gene>
    <name evidence="1" type="ORF">A2U01_0003891</name>
</gene>
<keyword evidence="1" id="KW-0378">Hydrolase</keyword>
<accession>A0A392M6K4</accession>
<dbReference type="GO" id="GO:0016787">
    <property type="term" value="F:hydrolase activity"/>
    <property type="evidence" value="ECO:0007669"/>
    <property type="project" value="UniProtKB-KW"/>
</dbReference>